<keyword evidence="2" id="KW-1185">Reference proteome</keyword>
<evidence type="ECO:0000313" key="2">
    <source>
        <dbReference type="Proteomes" id="UP000568380"/>
    </source>
</evidence>
<proteinExistence type="predicted"/>
<evidence type="ECO:0000313" key="1">
    <source>
        <dbReference type="EMBL" id="MBB5085270.1"/>
    </source>
</evidence>
<organism evidence="1 2">
    <name type="scientific">Nonomuraea endophytica</name>
    <dbReference type="NCBI Taxonomy" id="714136"/>
    <lineage>
        <taxon>Bacteria</taxon>
        <taxon>Bacillati</taxon>
        <taxon>Actinomycetota</taxon>
        <taxon>Actinomycetes</taxon>
        <taxon>Streptosporangiales</taxon>
        <taxon>Streptosporangiaceae</taxon>
        <taxon>Nonomuraea</taxon>
    </lineage>
</organism>
<dbReference type="Proteomes" id="UP000568380">
    <property type="component" value="Unassembled WGS sequence"/>
</dbReference>
<name>A0A7W8ELG3_9ACTN</name>
<reference evidence="1 2" key="1">
    <citation type="submission" date="2020-08" db="EMBL/GenBank/DDBJ databases">
        <title>Genomic Encyclopedia of Type Strains, Phase IV (KMG-IV): sequencing the most valuable type-strain genomes for metagenomic binning, comparative biology and taxonomic classification.</title>
        <authorList>
            <person name="Goeker M."/>
        </authorList>
    </citation>
    <scope>NUCLEOTIDE SEQUENCE [LARGE SCALE GENOMIC DNA]</scope>
    <source>
        <strain evidence="1 2">DSM 45385</strain>
    </source>
</reference>
<sequence length="201" mass="22098">MSGHLCCRKAAIIVAALIQGAPVALPEPSMAQVVKAYPAGWFILESIVPDHRPPNNPSSLDAGRDGFVRVNSKTRTIFKGFHWKITFPAAGPMGRVRLRSRLYETAGGCLSRDGKQTPGYVGYAPVIKKCTSPSTLWQAYGQGGNRYVFCSPDTGGINWPFVYRACLERNDPFTAEYARMGVYPSGSFPPKMIWLVRQPVD</sequence>
<dbReference type="RefSeq" id="WP_184976551.1">
    <property type="nucleotide sequence ID" value="NZ_JACHIN010000036.1"/>
</dbReference>
<dbReference type="AlphaFoldDB" id="A0A7W8ELG3"/>
<protein>
    <submittedName>
        <fullName evidence="1">Uncharacterized protein</fullName>
    </submittedName>
</protein>
<gene>
    <name evidence="1" type="ORF">HNR40_010784</name>
</gene>
<comment type="caution">
    <text evidence="1">The sequence shown here is derived from an EMBL/GenBank/DDBJ whole genome shotgun (WGS) entry which is preliminary data.</text>
</comment>
<accession>A0A7W8ELG3</accession>
<dbReference type="EMBL" id="JACHIN010000036">
    <property type="protein sequence ID" value="MBB5085270.1"/>
    <property type="molecule type" value="Genomic_DNA"/>
</dbReference>